<evidence type="ECO:0000256" key="6">
    <source>
        <dbReference type="ARBA" id="ARBA00023136"/>
    </source>
</evidence>
<evidence type="ECO:0000256" key="7">
    <source>
        <dbReference type="ARBA" id="ARBA00023157"/>
    </source>
</evidence>
<evidence type="ECO:0000313" key="12">
    <source>
        <dbReference type="Proteomes" id="UP000438429"/>
    </source>
</evidence>
<proteinExistence type="predicted"/>
<comment type="caution">
    <text evidence="9">Lacks conserved residue(s) required for the propagation of feature annotation.</text>
</comment>
<gene>
    <name evidence="11" type="ORF">F2P81_011945</name>
</gene>
<accession>A0A6A4SRL6</accession>
<dbReference type="SMART" id="SM00202">
    <property type="entry name" value="SR"/>
    <property type="match status" value="1"/>
</dbReference>
<evidence type="ECO:0000256" key="8">
    <source>
        <dbReference type="ARBA" id="ARBA00023180"/>
    </source>
</evidence>
<evidence type="ECO:0000256" key="5">
    <source>
        <dbReference type="ARBA" id="ARBA00022989"/>
    </source>
</evidence>
<evidence type="ECO:0000256" key="2">
    <source>
        <dbReference type="ARBA" id="ARBA00022692"/>
    </source>
</evidence>
<dbReference type="AlphaFoldDB" id="A0A6A4SRL6"/>
<evidence type="ECO:0000256" key="4">
    <source>
        <dbReference type="ARBA" id="ARBA00022737"/>
    </source>
</evidence>
<keyword evidence="6" id="KW-0472">Membrane</keyword>
<evidence type="ECO:0000259" key="10">
    <source>
        <dbReference type="PROSITE" id="PS50287"/>
    </source>
</evidence>
<dbReference type="Gene3D" id="3.10.250.10">
    <property type="entry name" value="SRCR-like domain"/>
    <property type="match status" value="1"/>
</dbReference>
<keyword evidence="5" id="KW-1133">Transmembrane helix</keyword>
<keyword evidence="3" id="KW-0732">Signal</keyword>
<evidence type="ECO:0000256" key="3">
    <source>
        <dbReference type="ARBA" id="ARBA00022729"/>
    </source>
</evidence>
<protein>
    <recommendedName>
        <fullName evidence="10">SRCR domain-containing protein</fullName>
    </recommendedName>
</protein>
<keyword evidence="7 9" id="KW-1015">Disulfide bond</keyword>
<comment type="caution">
    <text evidence="11">The sequence shown here is derived from an EMBL/GenBank/DDBJ whole genome shotgun (WGS) entry which is preliminary data.</text>
</comment>
<dbReference type="GO" id="GO:0016020">
    <property type="term" value="C:membrane"/>
    <property type="evidence" value="ECO:0007669"/>
    <property type="project" value="UniProtKB-SubCell"/>
</dbReference>
<comment type="subcellular location">
    <subcellularLocation>
        <location evidence="1">Membrane</location>
        <topology evidence="1">Single-pass membrane protein</topology>
    </subcellularLocation>
</comment>
<dbReference type="InterPro" id="IPR036772">
    <property type="entry name" value="SRCR-like_dom_sf"/>
</dbReference>
<dbReference type="Pfam" id="PF00530">
    <property type="entry name" value="SRCR"/>
    <property type="match status" value="1"/>
</dbReference>
<dbReference type="FunFam" id="3.10.250.10:FF:000016">
    <property type="entry name" value="Scavenger receptor cysteine-rich protein type 12"/>
    <property type="match status" value="1"/>
</dbReference>
<keyword evidence="2" id="KW-0812">Transmembrane</keyword>
<evidence type="ECO:0000313" key="11">
    <source>
        <dbReference type="EMBL" id="KAF0036633.1"/>
    </source>
</evidence>
<dbReference type="PROSITE" id="PS50287">
    <property type="entry name" value="SRCR_2"/>
    <property type="match status" value="1"/>
</dbReference>
<feature type="domain" description="SRCR" evidence="10">
    <location>
        <begin position="65"/>
        <end position="182"/>
    </location>
</feature>
<keyword evidence="8" id="KW-0325">Glycoprotein</keyword>
<dbReference type="EMBL" id="VEVO01000010">
    <property type="protein sequence ID" value="KAF0036633.1"/>
    <property type="molecule type" value="Genomic_DNA"/>
</dbReference>
<dbReference type="PRINTS" id="PR00258">
    <property type="entry name" value="SPERACTRCPTR"/>
</dbReference>
<name>A0A6A4SRL6_SCOMX</name>
<dbReference type="PANTHER" id="PTHR48071">
    <property type="entry name" value="SRCR DOMAIN-CONTAINING PROTEIN"/>
    <property type="match status" value="1"/>
</dbReference>
<organism evidence="11 12">
    <name type="scientific">Scophthalmus maximus</name>
    <name type="common">Turbot</name>
    <name type="synonym">Psetta maxima</name>
    <dbReference type="NCBI Taxonomy" id="52904"/>
    <lineage>
        <taxon>Eukaryota</taxon>
        <taxon>Metazoa</taxon>
        <taxon>Chordata</taxon>
        <taxon>Craniata</taxon>
        <taxon>Vertebrata</taxon>
        <taxon>Euteleostomi</taxon>
        <taxon>Actinopterygii</taxon>
        <taxon>Neopterygii</taxon>
        <taxon>Teleostei</taxon>
        <taxon>Neoteleostei</taxon>
        <taxon>Acanthomorphata</taxon>
        <taxon>Carangaria</taxon>
        <taxon>Pleuronectiformes</taxon>
        <taxon>Pleuronectoidei</taxon>
        <taxon>Scophthalmidae</taxon>
        <taxon>Scophthalmus</taxon>
    </lineage>
</organism>
<evidence type="ECO:0000256" key="9">
    <source>
        <dbReference type="PROSITE-ProRule" id="PRU00196"/>
    </source>
</evidence>
<keyword evidence="4" id="KW-0677">Repeat</keyword>
<dbReference type="Proteomes" id="UP000438429">
    <property type="component" value="Unassembled WGS sequence"/>
</dbReference>
<dbReference type="SUPFAM" id="SSF56487">
    <property type="entry name" value="SRCR-like"/>
    <property type="match status" value="1"/>
</dbReference>
<feature type="disulfide bond" evidence="9">
    <location>
        <begin position="134"/>
        <end position="144"/>
    </location>
</feature>
<dbReference type="InterPro" id="IPR001190">
    <property type="entry name" value="SRCR"/>
</dbReference>
<sequence>MKREDHLQSMKTVQHYGSKKDIIENDKIILNRYMNEFIFTTLVRQADGSKICAITRTRMYGEERLILRGGREPCHGHAEIYYKNKWGYIGDKHWNRATEEVVCRSTHCGSPVESAMENELRPINSTLWLNEVTCSGEENHLLHCKYPGWGLWDAYRVVKWIECSSEDELLFSFVQTHNTVCIDKKYSFKLKDAVLQTSCYA</sequence>
<evidence type="ECO:0000256" key="1">
    <source>
        <dbReference type="ARBA" id="ARBA00004167"/>
    </source>
</evidence>
<reference evidence="11 12" key="1">
    <citation type="submission" date="2019-06" db="EMBL/GenBank/DDBJ databases">
        <title>Draft genomes of female and male turbot (Scophthalmus maximus).</title>
        <authorList>
            <person name="Xu H."/>
            <person name="Xu X.-W."/>
            <person name="Shao C."/>
            <person name="Chen S."/>
        </authorList>
    </citation>
    <scope>NUCLEOTIDE SEQUENCE [LARGE SCALE GENOMIC DNA]</scope>
    <source>
        <strain evidence="11">Ysfricsl-2016a</strain>
        <tissue evidence="11">Blood</tissue>
    </source>
</reference>
<dbReference type="PANTHER" id="PTHR48071:SF18">
    <property type="entry name" value="DELETED IN MALIGNANT BRAIN TUMORS 1 PROTEIN-RELATED"/>
    <property type="match status" value="1"/>
</dbReference>